<gene>
    <name evidence="2" type="ORF">ENN90_09005</name>
</gene>
<dbReference type="EMBL" id="DSDK01000488">
    <property type="protein sequence ID" value="HDR51736.1"/>
    <property type="molecule type" value="Genomic_DNA"/>
</dbReference>
<name>A0A831LWC6_9BACT</name>
<reference evidence="2" key="1">
    <citation type="journal article" date="2020" name="mSystems">
        <title>Genome- and Community-Level Interaction Insights into Carbon Utilization and Element Cycling Functions of Hydrothermarchaeota in Hydrothermal Sediment.</title>
        <authorList>
            <person name="Zhou Z."/>
            <person name="Liu Y."/>
            <person name="Xu W."/>
            <person name="Pan J."/>
            <person name="Luo Z.H."/>
            <person name="Li M."/>
        </authorList>
    </citation>
    <scope>NUCLEOTIDE SEQUENCE [LARGE SCALE GENOMIC DNA]</scope>
    <source>
        <strain evidence="2">SpSt-1217</strain>
    </source>
</reference>
<evidence type="ECO:0000259" key="1">
    <source>
        <dbReference type="Pfam" id="PF18962"/>
    </source>
</evidence>
<feature type="domain" description="Secretion system C-terminal sorting" evidence="1">
    <location>
        <begin position="49"/>
        <end position="126"/>
    </location>
</feature>
<sequence length="128" mass="14666">EQTSNYIRINTNSTPFGTVEVEATTCCGTEHLVITQNFSQGGACSYFSVYPNPATTEFKIEFEETFDLKTVDETTSLEIYDSGFSKKYKAEKIEKQLKVPTADWKRGIYYIVLTHKGQKYYEKVTVEK</sequence>
<comment type="caution">
    <text evidence="2">The sequence shown here is derived from an EMBL/GenBank/DDBJ whole genome shotgun (WGS) entry which is preliminary data.</text>
</comment>
<organism evidence="2">
    <name type="scientific">Mariniphaga anaerophila</name>
    <dbReference type="NCBI Taxonomy" id="1484053"/>
    <lineage>
        <taxon>Bacteria</taxon>
        <taxon>Pseudomonadati</taxon>
        <taxon>Bacteroidota</taxon>
        <taxon>Bacteroidia</taxon>
        <taxon>Marinilabiliales</taxon>
        <taxon>Prolixibacteraceae</taxon>
        <taxon>Mariniphaga</taxon>
    </lineage>
</organism>
<proteinExistence type="predicted"/>
<dbReference type="Pfam" id="PF18962">
    <property type="entry name" value="Por_Secre_tail"/>
    <property type="match status" value="1"/>
</dbReference>
<dbReference type="InterPro" id="IPR026444">
    <property type="entry name" value="Secre_tail"/>
</dbReference>
<evidence type="ECO:0000313" key="2">
    <source>
        <dbReference type="EMBL" id="HDR51736.1"/>
    </source>
</evidence>
<dbReference type="NCBIfam" id="TIGR04183">
    <property type="entry name" value="Por_Secre_tail"/>
    <property type="match status" value="1"/>
</dbReference>
<protein>
    <submittedName>
        <fullName evidence="2">T9SS type A sorting domain-containing protein</fullName>
    </submittedName>
</protein>
<dbReference type="Proteomes" id="UP000886047">
    <property type="component" value="Unassembled WGS sequence"/>
</dbReference>
<accession>A0A831LWC6</accession>
<dbReference type="AlphaFoldDB" id="A0A831LWC6"/>
<feature type="non-terminal residue" evidence="2">
    <location>
        <position position="1"/>
    </location>
</feature>